<dbReference type="EMBL" id="JBEPLO010000021">
    <property type="protein sequence ID" value="MET3558692.1"/>
    <property type="molecule type" value="Genomic_DNA"/>
</dbReference>
<sequence>MIFNQLLYLIGCLALSLVAFFFVFVWIAIIKALLDEIVKHLSGE</sequence>
<protein>
    <submittedName>
        <fullName evidence="2">Uncharacterized protein</fullName>
    </submittedName>
</protein>
<evidence type="ECO:0000313" key="3">
    <source>
        <dbReference type="Proteomes" id="UP001549122"/>
    </source>
</evidence>
<dbReference type="Proteomes" id="UP001549122">
    <property type="component" value="Unassembled WGS sequence"/>
</dbReference>
<proteinExistence type="predicted"/>
<reference evidence="2 3" key="1">
    <citation type="submission" date="2024-06" db="EMBL/GenBank/DDBJ databases">
        <title>Genomic Encyclopedia of Type Strains, Phase IV (KMG-IV): sequencing the most valuable type-strain genomes for metagenomic binning, comparative biology and taxonomic classification.</title>
        <authorList>
            <person name="Goeker M."/>
        </authorList>
    </citation>
    <scope>NUCLEOTIDE SEQUENCE [LARGE SCALE GENOMIC DNA]</scope>
    <source>
        <strain evidence="2 3">DSM 28303</strain>
    </source>
</reference>
<organism evidence="2 3">
    <name type="scientific">Streptococcus rupicaprae</name>
    <dbReference type="NCBI Taxonomy" id="759619"/>
    <lineage>
        <taxon>Bacteria</taxon>
        <taxon>Bacillati</taxon>
        <taxon>Bacillota</taxon>
        <taxon>Bacilli</taxon>
        <taxon>Lactobacillales</taxon>
        <taxon>Streptococcaceae</taxon>
        <taxon>Streptococcus</taxon>
    </lineage>
</organism>
<evidence type="ECO:0000313" key="2">
    <source>
        <dbReference type="EMBL" id="MET3558692.1"/>
    </source>
</evidence>
<name>A0ABV2FJI3_9STRE</name>
<keyword evidence="1" id="KW-1133">Transmembrane helix</keyword>
<gene>
    <name evidence="2" type="ORF">ABID29_001818</name>
</gene>
<keyword evidence="3" id="KW-1185">Reference proteome</keyword>
<evidence type="ECO:0000256" key="1">
    <source>
        <dbReference type="SAM" id="Phobius"/>
    </source>
</evidence>
<comment type="caution">
    <text evidence="2">The sequence shown here is derived from an EMBL/GenBank/DDBJ whole genome shotgun (WGS) entry which is preliminary data.</text>
</comment>
<accession>A0ABV2FJI3</accession>
<feature type="transmembrane region" description="Helical" evidence="1">
    <location>
        <begin position="6"/>
        <end position="29"/>
    </location>
</feature>
<keyword evidence="1" id="KW-0472">Membrane</keyword>
<keyword evidence="1" id="KW-0812">Transmembrane</keyword>